<feature type="domain" description="FZ" evidence="17">
    <location>
        <begin position="2718"/>
        <end position="2786"/>
    </location>
</feature>
<dbReference type="SUPFAM" id="SSF49854">
    <property type="entry name" value="Spermadhesin, CUB domain"/>
    <property type="match status" value="4"/>
</dbReference>
<organism evidence="19 20">
    <name type="scientific">Acanthaster planci</name>
    <name type="common">Crown-of-thorns starfish</name>
    <dbReference type="NCBI Taxonomy" id="133434"/>
    <lineage>
        <taxon>Eukaryota</taxon>
        <taxon>Metazoa</taxon>
        <taxon>Echinodermata</taxon>
        <taxon>Eleutherozoa</taxon>
        <taxon>Asterozoa</taxon>
        <taxon>Asteroidea</taxon>
        <taxon>Valvatacea</taxon>
        <taxon>Valvatida</taxon>
        <taxon>Acanthasteridae</taxon>
        <taxon>Acanthaster</taxon>
    </lineage>
</organism>
<evidence type="ECO:0000256" key="11">
    <source>
        <dbReference type="PROSITE-ProRule" id="PRU00090"/>
    </source>
</evidence>
<evidence type="ECO:0000256" key="10">
    <source>
        <dbReference type="ARBA" id="ARBA00023157"/>
    </source>
</evidence>
<dbReference type="CDD" id="cd00190">
    <property type="entry name" value="Tryp_SPc"/>
    <property type="match status" value="4"/>
</dbReference>
<dbReference type="SMART" id="SM00192">
    <property type="entry name" value="LDLa"/>
    <property type="match status" value="3"/>
</dbReference>
<dbReference type="PROSITE" id="PS50240">
    <property type="entry name" value="TRYPSIN_DOM"/>
    <property type="match status" value="5"/>
</dbReference>
<dbReference type="InterPro" id="IPR009003">
    <property type="entry name" value="Peptidase_S1_PA"/>
</dbReference>
<comment type="subcellular location">
    <subcellularLocation>
        <location evidence="1">Cell membrane</location>
        <topology evidence="1">Single-pass membrane protein</topology>
    </subcellularLocation>
    <subcellularLocation>
        <location evidence="2">Membrane</location>
        <topology evidence="2">Single-pass type II membrane protein</topology>
    </subcellularLocation>
</comment>
<dbReference type="PROSITE" id="PS00135">
    <property type="entry name" value="TRYPSIN_SER"/>
    <property type="match status" value="4"/>
</dbReference>
<dbReference type="SMART" id="SM00020">
    <property type="entry name" value="Tryp_SPc"/>
    <property type="match status" value="5"/>
</dbReference>
<dbReference type="Pfam" id="PF01390">
    <property type="entry name" value="SEA"/>
    <property type="match status" value="1"/>
</dbReference>
<evidence type="ECO:0000256" key="6">
    <source>
        <dbReference type="ARBA" id="ARBA00022801"/>
    </source>
</evidence>
<feature type="domain" description="Peptidase S1" evidence="18">
    <location>
        <begin position="925"/>
        <end position="1171"/>
    </location>
</feature>
<dbReference type="SUPFAM" id="SSF82671">
    <property type="entry name" value="SEA domain"/>
    <property type="match status" value="1"/>
</dbReference>
<dbReference type="OrthoDB" id="10002959at2759"/>
<feature type="domain" description="CUB" evidence="15">
    <location>
        <begin position="2228"/>
        <end position="2357"/>
    </location>
</feature>
<dbReference type="PROSITE" id="PS00134">
    <property type="entry name" value="TRYPSIN_HIS"/>
    <property type="match status" value="2"/>
</dbReference>
<keyword evidence="5" id="KW-0732">Signal</keyword>
<dbReference type="OMA" id="PINCTHF"/>
<dbReference type="GeneID" id="110978224"/>
<dbReference type="PANTHER" id="PTHR24252">
    <property type="entry name" value="ACROSIN-RELATED"/>
    <property type="match status" value="1"/>
</dbReference>
<feature type="region of interest" description="Disordered" evidence="13">
    <location>
        <begin position="30"/>
        <end position="81"/>
    </location>
</feature>
<dbReference type="Gene3D" id="4.10.400.10">
    <property type="entry name" value="Low-density Lipoprotein Receptor"/>
    <property type="match status" value="2"/>
</dbReference>
<evidence type="ECO:0000256" key="1">
    <source>
        <dbReference type="ARBA" id="ARBA00004162"/>
    </source>
</evidence>
<evidence type="ECO:0000256" key="12">
    <source>
        <dbReference type="RuleBase" id="RU363034"/>
    </source>
</evidence>
<evidence type="ECO:0000259" key="15">
    <source>
        <dbReference type="PROSITE" id="PS01180"/>
    </source>
</evidence>
<evidence type="ECO:0000256" key="8">
    <source>
        <dbReference type="ARBA" id="ARBA00022989"/>
    </source>
</evidence>
<feature type="domain" description="Peptidase S1" evidence="18">
    <location>
        <begin position="370"/>
        <end position="615"/>
    </location>
</feature>
<gene>
    <name evidence="20" type="primary">LOC110978224</name>
</gene>
<keyword evidence="19" id="KW-1185">Reference proteome</keyword>
<keyword evidence="12" id="KW-0720">Serine protease</keyword>
<evidence type="ECO:0000259" key="17">
    <source>
        <dbReference type="PROSITE" id="PS50038"/>
    </source>
</evidence>
<evidence type="ECO:0000256" key="7">
    <source>
        <dbReference type="ARBA" id="ARBA00022968"/>
    </source>
</evidence>
<dbReference type="PANTHER" id="PTHR24252:SF7">
    <property type="entry name" value="HYALIN"/>
    <property type="match status" value="1"/>
</dbReference>
<feature type="domain" description="FZ" evidence="17">
    <location>
        <begin position="1174"/>
        <end position="1290"/>
    </location>
</feature>
<evidence type="ECO:0000256" key="3">
    <source>
        <dbReference type="ARBA" id="ARBA00022670"/>
    </source>
</evidence>
<dbReference type="Pfam" id="PF01392">
    <property type="entry name" value="Fz"/>
    <property type="match status" value="4"/>
</dbReference>
<feature type="compositionally biased region" description="Basic and acidic residues" evidence="13">
    <location>
        <begin position="42"/>
        <end position="51"/>
    </location>
</feature>
<dbReference type="GO" id="GO:0006508">
    <property type="term" value="P:proteolysis"/>
    <property type="evidence" value="ECO:0007669"/>
    <property type="project" value="UniProtKB-KW"/>
</dbReference>
<dbReference type="Gene3D" id="3.30.70.960">
    <property type="entry name" value="SEA domain"/>
    <property type="match status" value="1"/>
</dbReference>
<accession>A0A8B7Y8Q1</accession>
<evidence type="ECO:0000256" key="5">
    <source>
        <dbReference type="ARBA" id="ARBA00022729"/>
    </source>
</evidence>
<feature type="domain" description="CUB" evidence="15">
    <location>
        <begin position="1665"/>
        <end position="1794"/>
    </location>
</feature>
<dbReference type="PROSITE" id="PS50024">
    <property type="entry name" value="SEA"/>
    <property type="match status" value="1"/>
</dbReference>
<dbReference type="InterPro" id="IPR043504">
    <property type="entry name" value="Peptidase_S1_PA_chymotrypsin"/>
</dbReference>
<keyword evidence="6 12" id="KW-0378">Hydrolase</keyword>
<dbReference type="InterPro" id="IPR001314">
    <property type="entry name" value="Peptidase_S1A"/>
</dbReference>
<dbReference type="GO" id="GO:0005886">
    <property type="term" value="C:plasma membrane"/>
    <property type="evidence" value="ECO:0007669"/>
    <property type="project" value="UniProtKB-SubCell"/>
</dbReference>
<dbReference type="SMART" id="SM00063">
    <property type="entry name" value="FRI"/>
    <property type="match status" value="1"/>
</dbReference>
<proteinExistence type="predicted"/>
<evidence type="ECO:0000256" key="14">
    <source>
        <dbReference type="SAM" id="Phobius"/>
    </source>
</evidence>
<dbReference type="InterPro" id="IPR000859">
    <property type="entry name" value="CUB_dom"/>
</dbReference>
<evidence type="ECO:0000256" key="2">
    <source>
        <dbReference type="ARBA" id="ARBA00004606"/>
    </source>
</evidence>
<dbReference type="SMART" id="SM00042">
    <property type="entry name" value="CUB"/>
    <property type="match status" value="4"/>
</dbReference>
<keyword evidence="9 14" id="KW-0472">Membrane</keyword>
<evidence type="ECO:0000313" key="20">
    <source>
        <dbReference type="RefSeq" id="XP_022088735.1"/>
    </source>
</evidence>
<dbReference type="CDD" id="cd07066">
    <property type="entry name" value="CRD_FZ"/>
    <property type="match status" value="5"/>
</dbReference>
<dbReference type="RefSeq" id="XP_022088735.1">
    <property type="nucleotide sequence ID" value="XM_022233043.1"/>
</dbReference>
<dbReference type="SUPFAM" id="SSF50494">
    <property type="entry name" value="Trypsin-like serine proteases"/>
    <property type="match status" value="5"/>
</dbReference>
<dbReference type="InterPro" id="IPR020067">
    <property type="entry name" value="Frizzled_dom"/>
</dbReference>
<dbReference type="GO" id="GO:0004252">
    <property type="term" value="F:serine-type endopeptidase activity"/>
    <property type="evidence" value="ECO:0007669"/>
    <property type="project" value="InterPro"/>
</dbReference>
<dbReference type="Gene3D" id="2.60.120.290">
    <property type="entry name" value="Spermadhesin, CUB domain"/>
    <property type="match status" value="4"/>
</dbReference>
<dbReference type="InterPro" id="IPR033116">
    <property type="entry name" value="TRYPSIN_SER"/>
</dbReference>
<feature type="domain" description="CUB" evidence="15">
    <location>
        <begin position="1295"/>
        <end position="1412"/>
    </location>
</feature>
<dbReference type="PRINTS" id="PR00722">
    <property type="entry name" value="CHYMOTRYPSIN"/>
</dbReference>
<keyword evidence="8 14" id="KW-1133">Transmembrane helix</keyword>
<dbReference type="SUPFAM" id="SSF63501">
    <property type="entry name" value="Frizzled cysteine-rich domain"/>
    <property type="match status" value="5"/>
</dbReference>
<dbReference type="KEGG" id="aplc:110978224"/>
<dbReference type="InterPro" id="IPR036790">
    <property type="entry name" value="Frizzled_dom_sf"/>
</dbReference>
<feature type="domain" description="FZ" evidence="17">
    <location>
        <begin position="618"/>
        <end position="734"/>
    </location>
</feature>
<dbReference type="Gene3D" id="2.40.10.10">
    <property type="entry name" value="Trypsin-like serine proteases"/>
    <property type="match status" value="5"/>
</dbReference>
<dbReference type="InterPro" id="IPR000082">
    <property type="entry name" value="SEA_dom"/>
</dbReference>
<feature type="domain" description="Peptidase S1" evidence="18">
    <location>
        <begin position="2428"/>
        <end position="2672"/>
    </location>
</feature>
<keyword evidence="10 11" id="KW-1015">Disulfide bond</keyword>
<comment type="caution">
    <text evidence="11">Lacks conserved residue(s) required for the propagation of feature annotation.</text>
</comment>
<reference evidence="20" key="1">
    <citation type="submission" date="2025-08" db="UniProtKB">
        <authorList>
            <consortium name="RefSeq"/>
        </authorList>
    </citation>
    <scope>IDENTIFICATION</scope>
</reference>
<dbReference type="Pfam" id="PF00089">
    <property type="entry name" value="Trypsin"/>
    <property type="match status" value="5"/>
</dbReference>
<dbReference type="InterPro" id="IPR036364">
    <property type="entry name" value="SEA_dom_sf"/>
</dbReference>
<dbReference type="CDD" id="cd00041">
    <property type="entry name" value="CUB"/>
    <property type="match status" value="4"/>
</dbReference>
<evidence type="ECO:0000313" key="19">
    <source>
        <dbReference type="Proteomes" id="UP000694845"/>
    </source>
</evidence>
<dbReference type="FunFam" id="2.40.10.10:FF:000068">
    <property type="entry name" value="transmembrane protease serine 2"/>
    <property type="match status" value="2"/>
</dbReference>
<feature type="domain" description="FZ" evidence="17">
    <location>
        <begin position="2155"/>
        <end position="2223"/>
    </location>
</feature>
<dbReference type="InterPro" id="IPR018114">
    <property type="entry name" value="TRYPSIN_HIS"/>
</dbReference>
<feature type="domain" description="SEA" evidence="16">
    <location>
        <begin position="198"/>
        <end position="323"/>
    </location>
</feature>
<feature type="domain" description="CUB" evidence="15">
    <location>
        <begin position="739"/>
        <end position="855"/>
    </location>
</feature>
<keyword evidence="4 14" id="KW-0812">Transmembrane</keyword>
<dbReference type="InterPro" id="IPR002172">
    <property type="entry name" value="LDrepeatLR_classA_rpt"/>
</dbReference>
<name>A0A8B7Y8Q1_ACAPL</name>
<dbReference type="InterPro" id="IPR001254">
    <property type="entry name" value="Trypsin_dom"/>
</dbReference>
<feature type="compositionally biased region" description="Polar residues" evidence="13">
    <location>
        <begin position="52"/>
        <end position="77"/>
    </location>
</feature>
<evidence type="ECO:0000259" key="18">
    <source>
        <dbReference type="PROSITE" id="PS50240"/>
    </source>
</evidence>
<evidence type="ECO:0000256" key="13">
    <source>
        <dbReference type="SAM" id="MobiDB-lite"/>
    </source>
</evidence>
<keyword evidence="3 12" id="KW-0645">Protease</keyword>
<evidence type="ECO:0000256" key="9">
    <source>
        <dbReference type="ARBA" id="ARBA00023136"/>
    </source>
</evidence>
<evidence type="ECO:0000259" key="16">
    <source>
        <dbReference type="PROSITE" id="PS50024"/>
    </source>
</evidence>
<dbReference type="InterPro" id="IPR036055">
    <property type="entry name" value="LDL_receptor-like_sf"/>
</dbReference>
<evidence type="ECO:0000256" key="4">
    <source>
        <dbReference type="ARBA" id="ARBA00022692"/>
    </source>
</evidence>
<feature type="domain" description="CUB" evidence="15">
    <location>
        <begin position="2783"/>
        <end position="2884"/>
    </location>
</feature>
<protein>
    <submittedName>
        <fullName evidence="20">Uncharacterized protein LOC110978224</fullName>
    </submittedName>
</protein>
<keyword evidence="7" id="KW-0735">Signal-anchor</keyword>
<dbReference type="SUPFAM" id="SSF57424">
    <property type="entry name" value="LDL receptor-like module"/>
    <property type="match status" value="2"/>
</dbReference>
<dbReference type="Proteomes" id="UP000694845">
    <property type="component" value="Unplaced"/>
</dbReference>
<feature type="transmembrane region" description="Helical" evidence="14">
    <location>
        <begin position="147"/>
        <end position="174"/>
    </location>
</feature>
<dbReference type="PROSITE" id="PS01180">
    <property type="entry name" value="CUB"/>
    <property type="match status" value="5"/>
</dbReference>
<feature type="domain" description="Peptidase S1" evidence="18">
    <location>
        <begin position="1865"/>
        <end position="2109"/>
    </location>
</feature>
<dbReference type="Pfam" id="PF00431">
    <property type="entry name" value="CUB"/>
    <property type="match status" value="4"/>
</dbReference>
<feature type="disulfide bond" evidence="11">
    <location>
        <begin position="693"/>
        <end position="717"/>
    </location>
</feature>
<feature type="domain" description="Peptidase S1" evidence="18">
    <location>
        <begin position="1186"/>
        <end position="1546"/>
    </location>
</feature>
<dbReference type="FunFam" id="2.40.10.10:FF:000024">
    <property type="entry name" value="Serine protease 53"/>
    <property type="match status" value="2"/>
</dbReference>
<dbReference type="Gene3D" id="1.10.2000.10">
    <property type="entry name" value="Frizzled cysteine-rich domain"/>
    <property type="match status" value="5"/>
</dbReference>
<sequence length="2884" mass="318982">MTEVLSERVTLNLASLSDTDIGHEKALQCPTELSMQPIAGGKDGHDSRDKNQQSTDANANLTTNSGAQDGSAQNSGVTAVDESDAIPVDGTLLDKEYESTLEEGCYHNPAFEPDGGLVKFSQPLSKEQGYLSQPSSTSCPVCSRMTVIAAIVIAFCVVIAVIFFMVGHFSALGWSSSGLPQSVSTSSSHLTTVSQPRVLVEVAASLTLQQDYLMVYGDPTSVEYNTLARKFAFYVSKIFGNSHLQESFEKVEVERFRPGSVLVDFVIRLDWKPSPGQETTNESYLQAIIKTEVEYALNQGISRDQGQEFEVEPGSITVPTVNLLKDGDTVTLMPTPVVTSFGVTTERTGVLNTEDCGLRPGYDNQPLSRVVGGQRSDWGKWPWLVSLRIRRDSTSEKKRHNCAATLISDQWATTAAHCVSMPNTFAVKLDSIVAGDLQLEVTSPHHQLIPVERILPYPGYNSLNYLHDLALLKLVRPVEVTDYVRPVCVGNEPLEDYDNCYIAGWGFTQYSGNISNTQLDAEMRLIDLANCTQDYEKYKMFGFTPTDAAVCYVSSRDFSSPCNGDSGGPLMCQKGDNRWYMVGIISVGIACNTTWQPSIATRVSAYLDFISASVNGDYRYGQCEDIQSEICSRVLPYQRIFSTDQSHFDPVIELMLAILNQSCSEHIDLLLCSLLYKGCGEGYRSLVPCRAFCRTVVEECREYQWTDDLLLSDVIKCNMFPEAWNPNQRICYEDEDARCGNQSTIMLASFGHERLQSHNFIGPYGEHLDCVYVITAPPGHQVVAKTRKMDLHRSDILAFGEGPDAYDKTTLLQRFEGEAEPPVIVSEGEVMWIRFTSGVFMAEDVEGYDLEIHAISHENASALCSTDSANELFSIPDWWKCDDIMDCPTGLDETNCSRKLPDDLNTALCGVRPAIPREDSLAFRIVNGTKVEMGGWPWMAYLRLDNVTNGHIVCGASLIADRWLTTAAHCVSSPNAFGMLISNIVIGDIHLMEESRYHQTVPVERIYTHPGYNPKILTNDIALLKLARPVEMNNYVRPVCLDLPTEDDVTEKYTKCFAAGWGFTQYKGNRSNDLLEADMSLVELEDCTDLYAGYQMWGLTITDRVTCVKPAGTNVSATACNGDSGGPVMCLSTDGRWNMVGIISLGIRCSAHPVVVTRVAAFVSYIANVMKGDPNPVKCEKVQSEMCSGQLPYDRTFPTSQESFDPVVAAILENVTCPSVNLTLFACSLLFEGCTEDGRAQVLCREYCEQVVDECTWAFLKATGRFFGIIAKCFTSPEAGRQDQMICYKDEDARCGNQTDILLPQEGSVSLQSHNYPDHYGMFLDCTVLITAPTGYRVLVKVRDFDVEKCCETLAFGAGRDAHDKRTTLAKFHSQEDVRLVLSPTTSLWVRFTSRDNPNADEKGYSLEVYAVLGTDQFVWTQLLKILTIPVCAIAGWGLTNYTAADLPNHQQESEVRLVSLQDCIQSVQGVGLYGIVTNNIICAKGLDGQSPCSGDSGGALVCRNQHGVWHEVGIISAVFGCSSKKYPGFYTRISSYVAFISSVIRGEFQPSCEPLEPSNQCTDLVPYADTYSTNQSYYDDLIDHLSSLEMCHSHANQFLCMMFMPGCSRGEVPCRAFCQEFVDNCSSVYEDATGAFLEWFILCEHYPVGRPGEMTCSIGSDARCKLSHSDFIIRVPASSHVTLYSPRYPLYEENLECFWIVVGPPDYHRLLIKFVALDYNWEGNNALIVGYGDNPGNLSTQLGRFSGADKAGPVLIQSDTAWIWYGTGSGEQRPAPGETLKLLGGFQLEIHATNITDLSLLCTVPEGGPSRALTTMPAWWHCDGFPDCPAGADEHDCSLPWYNQTYILNQAGCGLQAASNSFRIIGGSDAEPGQWPWLGSLRYHGNDGSKNHGCAVSLVAPQWVVTAAHCVDTPFYMNHRIDVVFGNPKLNETTVHQVEVAVETVFPHPGFQPHLLAEHDIAVLKLAEPVAYTNHVRPVCLDTAAEDFDNSSLCYVAGWGLTNYTAAVSTNRQQELEIRLVSRQDCIRSLQQIDFYSLVTDNMICAEGLDGQSPCRGDSGGALVCRNQYGVWFEVGIISLSFACSSERYPGVYARISSYIDFISSVISEEFPPSCEPLEPSNQCTNLVPYLDTYPTDQLLYDDFIDLLPSFEMCHSHANQFLCMLFMPGCSRWEVPCRAFCQEFVDNCSSVYLDAKGMYLKWFMSCENYPVGRPGQMTCIKGADARCELSHSGTLIDVPASSHVTLYSPRYPLYEETLQCFWIVVGPPDYHRLLIKFVAMDYDWEGNNALIVGFGDNPSKLSTQLGRFSGADKAGPVLIQSDTAWIWYGTGSGEQRPALGETLKPLGGFQLEIHATNIADLNSLCTVPDGGPNTDLRTMPAWWHCDGFPDCPGGADEHNCSLLWYNQTYVLNQAGCGLQASRQPFRIVGGSDAEPGQWPWLGSLRYHGNDGSKKHRCAASLIAPQWVVTAAHCVVTPAYMNQRLDVVFGDPRLNEMTVHQVEVAVETVFPHPGFRRHFLPEHDIAVLKLAEPVAYTNHVRPVCLDTAAEDFDNSSLCYVAGWGLTNYTAAELANHQQESEIHLLPQQDCIWLLGGFKDTDIPINNIMCAEGQDGQSPCRGDSGGALVCRNRHGIWHEVGIISIGFGCSSAIYPGFFTRISSYIDFISSTINGEFQPSCEPLEPSNQCTDLVPYADTYSTNQSFFDDLIDHLLSFEMCHSHANQFLCMMFMPGCSLREVPCRAFCQEFVDNCSSVYLDATGMFLEWFIPCEHYPVGRPGQMTCANGIDARCELSHSGTLIDVPASSHATLYSPRYPLYEETLQCFWIFVGPPDYHRLLIKFVAMDYDWKGNNALIVGYGDNPGNLSTQLGRFSGADKAGPVDPI</sequence>
<dbReference type="InterPro" id="IPR035914">
    <property type="entry name" value="Sperma_CUB_dom_sf"/>
</dbReference>
<dbReference type="CDD" id="cd00112">
    <property type="entry name" value="LDLa"/>
    <property type="match status" value="2"/>
</dbReference>
<dbReference type="PROSITE" id="PS50038">
    <property type="entry name" value="FZ"/>
    <property type="match status" value="5"/>
</dbReference>
<feature type="domain" description="FZ" evidence="17">
    <location>
        <begin position="1592"/>
        <end position="1660"/>
    </location>
</feature>